<evidence type="ECO:0000259" key="11">
    <source>
        <dbReference type="PROSITE" id="PS51205"/>
    </source>
</evidence>
<dbReference type="InterPro" id="IPR001936">
    <property type="entry name" value="RasGAP_dom"/>
</dbReference>
<dbReference type="GO" id="GO:0006897">
    <property type="term" value="P:endocytosis"/>
    <property type="evidence" value="ECO:0007669"/>
    <property type="project" value="UniProtKB-KW"/>
</dbReference>
<feature type="compositionally biased region" description="Basic and acidic residues" evidence="9">
    <location>
        <begin position="787"/>
        <end position="796"/>
    </location>
</feature>
<evidence type="ECO:0000256" key="9">
    <source>
        <dbReference type="SAM" id="MobiDB-lite"/>
    </source>
</evidence>
<feature type="compositionally biased region" description="Polar residues" evidence="9">
    <location>
        <begin position="977"/>
        <end position="989"/>
    </location>
</feature>
<dbReference type="SUPFAM" id="SSF109993">
    <property type="entry name" value="VPS9 domain"/>
    <property type="match status" value="1"/>
</dbReference>
<dbReference type="GO" id="GO:0005096">
    <property type="term" value="F:GTPase activator activity"/>
    <property type="evidence" value="ECO:0007669"/>
    <property type="project" value="UniProtKB-KW"/>
</dbReference>
<accession>A0A8X6TLJ9</accession>
<dbReference type="GO" id="GO:0005829">
    <property type="term" value="C:cytosol"/>
    <property type="evidence" value="ECO:0007669"/>
    <property type="project" value="TreeGrafter"/>
</dbReference>
<keyword evidence="5" id="KW-0344">Guanine-nucleotide releasing factor</keyword>
<organism evidence="12 13">
    <name type="scientific">Nephila pilipes</name>
    <name type="common">Giant wood spider</name>
    <name type="synonym">Nephila maculata</name>
    <dbReference type="NCBI Taxonomy" id="299642"/>
    <lineage>
        <taxon>Eukaryota</taxon>
        <taxon>Metazoa</taxon>
        <taxon>Ecdysozoa</taxon>
        <taxon>Arthropoda</taxon>
        <taxon>Chelicerata</taxon>
        <taxon>Arachnida</taxon>
        <taxon>Araneae</taxon>
        <taxon>Araneomorphae</taxon>
        <taxon>Entelegynae</taxon>
        <taxon>Araneoidea</taxon>
        <taxon>Nephilidae</taxon>
        <taxon>Nephila</taxon>
    </lineage>
</organism>
<dbReference type="GO" id="GO:0031267">
    <property type="term" value="F:small GTPase binding"/>
    <property type="evidence" value="ECO:0007669"/>
    <property type="project" value="TreeGrafter"/>
</dbReference>
<dbReference type="PROSITE" id="PS50018">
    <property type="entry name" value="RAS_GTPASE_ACTIV_2"/>
    <property type="match status" value="1"/>
</dbReference>
<protein>
    <recommendedName>
        <fullName evidence="8">Receptor-mediated endocytosis protein 6 homolog</fullName>
    </recommendedName>
</protein>
<evidence type="ECO:0000313" key="12">
    <source>
        <dbReference type="EMBL" id="GFT23154.1"/>
    </source>
</evidence>
<dbReference type="GO" id="GO:0016020">
    <property type="term" value="C:membrane"/>
    <property type="evidence" value="ECO:0007669"/>
    <property type="project" value="UniProtKB-SubCell"/>
</dbReference>
<dbReference type="PANTHER" id="PTHR23101">
    <property type="entry name" value="RAB GDP/GTP EXCHANGE FACTOR"/>
    <property type="match status" value="1"/>
</dbReference>
<dbReference type="SMART" id="SM00167">
    <property type="entry name" value="VPS9"/>
    <property type="match status" value="1"/>
</dbReference>
<dbReference type="Pfam" id="PF00616">
    <property type="entry name" value="RasGAP"/>
    <property type="match status" value="1"/>
</dbReference>
<feature type="compositionally biased region" description="Basic and acidic residues" evidence="9">
    <location>
        <begin position="1139"/>
        <end position="1151"/>
    </location>
</feature>
<dbReference type="InterPro" id="IPR045046">
    <property type="entry name" value="Vps9-like"/>
</dbReference>
<dbReference type="Proteomes" id="UP000887013">
    <property type="component" value="Unassembled WGS sequence"/>
</dbReference>
<dbReference type="OrthoDB" id="10264848at2759"/>
<comment type="function">
    <text evidence="7">Acts both as a GTPase-activating protein (GAP) and a guanine nucleotide exchange factor (GEF), and participates in endocytosis.</text>
</comment>
<dbReference type="GO" id="GO:0005085">
    <property type="term" value="F:guanyl-nucleotide exchange factor activity"/>
    <property type="evidence" value="ECO:0007669"/>
    <property type="project" value="UniProtKB-KW"/>
</dbReference>
<evidence type="ECO:0000256" key="6">
    <source>
        <dbReference type="ARBA" id="ARBA00023136"/>
    </source>
</evidence>
<reference evidence="12" key="1">
    <citation type="submission" date="2020-08" db="EMBL/GenBank/DDBJ databases">
        <title>Multicomponent nature underlies the extraordinary mechanical properties of spider dragline silk.</title>
        <authorList>
            <person name="Kono N."/>
            <person name="Nakamura H."/>
            <person name="Mori M."/>
            <person name="Yoshida Y."/>
            <person name="Ohtoshi R."/>
            <person name="Malay A.D."/>
            <person name="Moran D.A.P."/>
            <person name="Tomita M."/>
            <person name="Numata K."/>
            <person name="Arakawa K."/>
        </authorList>
    </citation>
    <scope>NUCLEOTIDE SEQUENCE</scope>
</reference>
<feature type="domain" description="VPS9" evidence="11">
    <location>
        <begin position="1455"/>
        <end position="1594"/>
    </location>
</feature>
<feature type="region of interest" description="Disordered" evidence="9">
    <location>
        <begin position="778"/>
        <end position="798"/>
    </location>
</feature>
<comment type="caution">
    <text evidence="12">The sequence shown here is derived from an EMBL/GenBank/DDBJ whole genome shotgun (WGS) entry which is preliminary data.</text>
</comment>
<feature type="region of interest" description="Disordered" evidence="9">
    <location>
        <begin position="1130"/>
        <end position="1162"/>
    </location>
</feature>
<dbReference type="Pfam" id="PF02204">
    <property type="entry name" value="VPS9"/>
    <property type="match status" value="1"/>
</dbReference>
<gene>
    <name evidence="12" type="primary">Gapvd1</name>
    <name evidence="12" type="ORF">NPIL_74761</name>
</gene>
<dbReference type="GO" id="GO:0051049">
    <property type="term" value="P:regulation of transport"/>
    <property type="evidence" value="ECO:0007669"/>
    <property type="project" value="UniProtKB-ARBA"/>
</dbReference>
<keyword evidence="13" id="KW-1185">Reference proteome</keyword>
<comment type="similarity">
    <text evidence="2">Belongs to the GAPVD1 family.</text>
</comment>
<feature type="domain" description="Ras-GAP" evidence="10">
    <location>
        <begin position="169"/>
        <end position="369"/>
    </location>
</feature>
<evidence type="ECO:0000256" key="8">
    <source>
        <dbReference type="ARBA" id="ARBA00068997"/>
    </source>
</evidence>
<dbReference type="InterPro" id="IPR037191">
    <property type="entry name" value="VPS9_dom_sf"/>
</dbReference>
<feature type="region of interest" description="Disordered" evidence="9">
    <location>
        <begin position="977"/>
        <end position="1032"/>
    </location>
</feature>
<feature type="compositionally biased region" description="Polar residues" evidence="9">
    <location>
        <begin position="482"/>
        <end position="496"/>
    </location>
</feature>
<dbReference type="FunFam" id="1.20.1050.80:FF:000001">
    <property type="entry name" value="GTPase-activating protein and VPS9 domain-containing protein 1 isoform X1"/>
    <property type="match status" value="1"/>
</dbReference>
<dbReference type="Gene3D" id="1.20.1050.80">
    <property type="entry name" value="VPS9 domain"/>
    <property type="match status" value="1"/>
</dbReference>
<proteinExistence type="inferred from homology"/>
<name>A0A8X6TLJ9_NEPPI</name>
<sequence>MILQVGGLDKIIDLVIMSSRMDLMDLARHLRQESLFVQSERQHLQALNEKVMKAAENLYHLSWIARQQRQTLDNVLLSHADSNIASCYHRSNVVETANFIDSYKQLGINDSNYSEFLQQLRENPKLLASCLNYGEKIDLGTMHSIVNIIMAAIYGNCILPEDEVHALILLKELMSLQLAVSDNPRRLLRHGSCAFSRVYKIFSECLFSAKIFLTAALHEPIMHLLMADDLFLDIDPSKAAVRFHPQERLRHFGKEGTPEYAASLQQYRNWTIKKLVNITNRFIEEIRNNLYCFPQSLSWLARQMYNIVMKAKRVEVREVGAMCADLVFAFFICPAIVDPESYGITDIPISYIARFNLMQVAQILQVLAMSKWEEIDPKLMDLYGKFEKDCMSSLLDLILEGSTSDSPADLVNQFQDLNRSAVLITESELHSLVSFLRSVETESSDPILKKTLYAMINHLPVPQVNGSSSVPNGNLGNSGIVGNSTDNQPMTPSTKRSFLGKVSRKSSKLPANMMLNSDNHADEANGLPEVDAAIAAKAQLEDVLVVPILGIDFDCPGMLTEDKVLAIESQKKKQSLENGSLLEEGDTLSVGPETIEKRTRFSLSQDQESVGASDNLEAVSEAASNHSVASSLDLENENENDNLSDMVSANVSGRGTPNVSGRDTPSSQLEGEDREQRPLDLMASTSKQNPEDIEDKFGKFEIHPMMEGDETKSMVSDTWSTDVLASDSETVEQSDISSQMSQSCLDRALLDTSETASQSDAWSTDVLASDTERLQDIDTDDTASVARSDDTARSEVDGELAAAADDSRLLDRKNLLDAESMRDTFLSDAFGTRDSQAFMNAQQMSAAENYSRDQTGFDGSMFPDRDIRENLSMYDSDSDCFKVPDLLCMDMENTCSVEPLDPEDSQSAQEENLSSMQSLGRVSLAVRELPDASDQDSGVMLLDSLQETVSMQNAQQAHRSSIVDILSLDLTRTLNLPSTSGTSGDSVTPSADFDPFSSKTSKISNSNESFKSISTKSSANERGSKRKLQDFGPEDVCPQFRAVSLSSSTSSVSSSTFSTSTSEHSETFNSRHLKAISAPVASSGAISKSISFHKSTEDMDMEMDDKFGGDKHRRSLFKLSGFRFTFKGRNRKSQPSFRGEGEKDNLSDLDGRSSNQQSQSSFAEMRALQLESSDEILAKYRKKSPAVAAAASTTSKSSASEYSETMSNASDNVLLDGNLQNFDPVNMENSAIFSDAKCKLRLVLGSADLQTLPWLNHSCGRSMSGALQRLQENELVAFLKVLLAEAINLQQRPLMAHLHEALRCVRLFDDIGCQKLFKSLRDDYRKRAPYIAYLVRCRQGLLSTLSHLETLTERIERDKQVCNQYLVMTSVRIFLEKHDRYLQHFVRSFQELVVADEKAVKVEEFLNYLFNYVQNDPMWQTASGMQIEHAKAVIEHSVMSRIYTFALHPNGDGDVLRDKVLHEHMQKLSQVITPNHKDLRIPKIYHSECPWPSAQAELVNINAYKTPRDKIQCVLRCCNTIMNLLSMASNKSVPAADDLMPVLVYVLIKANPPHLLSTVQYVNTFYEKQLEGEEAYWWTQFASGVEFIKNMDYS</sequence>
<feature type="region of interest" description="Disordered" evidence="9">
    <location>
        <begin position="482"/>
        <end position="502"/>
    </location>
</feature>
<evidence type="ECO:0000313" key="13">
    <source>
        <dbReference type="Proteomes" id="UP000887013"/>
    </source>
</evidence>
<dbReference type="InterPro" id="IPR041545">
    <property type="entry name" value="DUF5601"/>
</dbReference>
<evidence type="ECO:0000256" key="7">
    <source>
        <dbReference type="ARBA" id="ARBA00053914"/>
    </source>
</evidence>
<evidence type="ECO:0000256" key="4">
    <source>
        <dbReference type="ARBA" id="ARBA00022583"/>
    </source>
</evidence>
<dbReference type="CDD" id="cd05129">
    <property type="entry name" value="RasGAP_RAP6"/>
    <property type="match status" value="1"/>
</dbReference>
<dbReference type="SUPFAM" id="SSF48350">
    <property type="entry name" value="GTPase activation domain, GAP"/>
    <property type="match status" value="1"/>
</dbReference>
<comment type="subcellular location">
    <subcellularLocation>
        <location evidence="1">Membrane</location>
        <topology evidence="1">Peripheral membrane protein</topology>
    </subcellularLocation>
</comment>
<dbReference type="Pfam" id="PF18151">
    <property type="entry name" value="DUF5601"/>
    <property type="match status" value="1"/>
</dbReference>
<dbReference type="SMART" id="SM00323">
    <property type="entry name" value="RasGAP"/>
    <property type="match status" value="1"/>
</dbReference>
<evidence type="ECO:0000256" key="1">
    <source>
        <dbReference type="ARBA" id="ARBA00004170"/>
    </source>
</evidence>
<evidence type="ECO:0000256" key="2">
    <source>
        <dbReference type="ARBA" id="ARBA00008489"/>
    </source>
</evidence>
<dbReference type="GO" id="GO:0030139">
    <property type="term" value="C:endocytic vesicle"/>
    <property type="evidence" value="ECO:0007669"/>
    <property type="project" value="TreeGrafter"/>
</dbReference>
<dbReference type="Gene3D" id="1.10.246.120">
    <property type="match status" value="1"/>
</dbReference>
<keyword evidence="4" id="KW-0254">Endocytosis</keyword>
<evidence type="ECO:0000256" key="5">
    <source>
        <dbReference type="ARBA" id="ARBA00022658"/>
    </source>
</evidence>
<dbReference type="EMBL" id="BMAW01059840">
    <property type="protein sequence ID" value="GFT23154.1"/>
    <property type="molecule type" value="Genomic_DNA"/>
</dbReference>
<keyword evidence="6" id="KW-0472">Membrane</keyword>
<feature type="compositionally biased region" description="Polar residues" evidence="9">
    <location>
        <begin position="647"/>
        <end position="669"/>
    </location>
</feature>
<dbReference type="PANTHER" id="PTHR23101:SF25">
    <property type="entry name" value="GTPASE-ACTIVATING PROTEIN AND VPS9 DOMAIN-CONTAINING PROTEIN 1"/>
    <property type="match status" value="1"/>
</dbReference>
<feature type="compositionally biased region" description="Polar residues" evidence="9">
    <location>
        <begin position="1152"/>
        <end position="1162"/>
    </location>
</feature>
<evidence type="ECO:0000259" key="10">
    <source>
        <dbReference type="PROSITE" id="PS50018"/>
    </source>
</evidence>
<evidence type="ECO:0000256" key="3">
    <source>
        <dbReference type="ARBA" id="ARBA00022468"/>
    </source>
</evidence>
<dbReference type="InterPro" id="IPR008936">
    <property type="entry name" value="Rho_GTPase_activation_prot"/>
</dbReference>
<feature type="compositionally biased region" description="Polar residues" evidence="9">
    <location>
        <begin position="997"/>
        <end position="1021"/>
    </location>
</feature>
<feature type="region of interest" description="Disordered" evidence="9">
    <location>
        <begin position="644"/>
        <end position="691"/>
    </location>
</feature>
<keyword evidence="3" id="KW-0343">GTPase activation</keyword>
<dbReference type="InterPro" id="IPR003123">
    <property type="entry name" value="VPS9"/>
</dbReference>
<dbReference type="Gene3D" id="1.10.506.10">
    <property type="entry name" value="GTPase Activation - p120gap, domain 1"/>
    <property type="match status" value="1"/>
</dbReference>
<dbReference type="PROSITE" id="PS51205">
    <property type="entry name" value="VPS9"/>
    <property type="match status" value="1"/>
</dbReference>